<keyword evidence="3" id="KW-1185">Reference proteome</keyword>
<evidence type="ECO:0000313" key="2">
    <source>
        <dbReference type="EMBL" id="KAG2614369.1"/>
    </source>
</evidence>
<feature type="transmembrane region" description="Helical" evidence="1">
    <location>
        <begin position="258"/>
        <end position="277"/>
    </location>
</feature>
<feature type="transmembrane region" description="Helical" evidence="1">
    <location>
        <begin position="208"/>
        <end position="237"/>
    </location>
</feature>
<accession>A0A8T0U2B1</accession>
<reference evidence="2" key="1">
    <citation type="submission" date="2020-05" db="EMBL/GenBank/DDBJ databases">
        <title>WGS assembly of Panicum virgatum.</title>
        <authorList>
            <person name="Lovell J.T."/>
            <person name="Jenkins J."/>
            <person name="Shu S."/>
            <person name="Juenger T.E."/>
            <person name="Schmutz J."/>
        </authorList>
    </citation>
    <scope>NUCLEOTIDE SEQUENCE</scope>
    <source>
        <strain evidence="2">AP13</strain>
    </source>
</reference>
<keyword evidence="1" id="KW-0812">Transmembrane</keyword>
<dbReference type="AlphaFoldDB" id="A0A8T0U2B1"/>
<proteinExistence type="predicted"/>
<protein>
    <submittedName>
        <fullName evidence="2">Uncharacterized protein</fullName>
    </submittedName>
</protein>
<gene>
    <name evidence="2" type="ORF">PVAP13_4KG384903</name>
</gene>
<organism evidence="2 3">
    <name type="scientific">Panicum virgatum</name>
    <name type="common">Blackwell switchgrass</name>
    <dbReference type="NCBI Taxonomy" id="38727"/>
    <lineage>
        <taxon>Eukaryota</taxon>
        <taxon>Viridiplantae</taxon>
        <taxon>Streptophyta</taxon>
        <taxon>Embryophyta</taxon>
        <taxon>Tracheophyta</taxon>
        <taxon>Spermatophyta</taxon>
        <taxon>Magnoliopsida</taxon>
        <taxon>Liliopsida</taxon>
        <taxon>Poales</taxon>
        <taxon>Poaceae</taxon>
        <taxon>PACMAD clade</taxon>
        <taxon>Panicoideae</taxon>
        <taxon>Panicodae</taxon>
        <taxon>Paniceae</taxon>
        <taxon>Panicinae</taxon>
        <taxon>Panicum</taxon>
        <taxon>Panicum sect. Hiantes</taxon>
    </lineage>
</organism>
<evidence type="ECO:0000256" key="1">
    <source>
        <dbReference type="SAM" id="Phobius"/>
    </source>
</evidence>
<dbReference type="PANTHER" id="PTHR46481">
    <property type="entry name" value="ZINC FINGER BED DOMAIN-CONTAINING PROTEIN 4"/>
    <property type="match status" value="1"/>
</dbReference>
<dbReference type="PANTHER" id="PTHR46481:SF5">
    <property type="entry name" value="OS08G0393150 PROTEIN"/>
    <property type="match status" value="1"/>
</dbReference>
<dbReference type="EMBL" id="CM029043">
    <property type="protein sequence ID" value="KAG2614369.1"/>
    <property type="molecule type" value="Genomic_DNA"/>
</dbReference>
<keyword evidence="1" id="KW-1133">Transmembrane helix</keyword>
<sequence length="279" mass="32523">MIDFVMHAEIPFNKFEDPYFEAWMQTLQPSFNCVGRQTVRNDCLKKFRKMKEELQNEFMNLDSRVCLTSNMWTSVQNLGYMVIIAHYITADFKLMKKIISFKNVKYPHTGFAIEEAIVSCLTEWGIREKLFTVTVDNASNNTNGCEELVHNHRHELLLDGVHLHIRCCAHILNILVQDGMKVIHVAISKIRELLKHIDSSPSRVVYVFIYRLIVLALLLHAWLVSVCPVYVPFQVLVQRVSIHCERRKRRASQGGHIFFQNLSLLGYPLFGCFHWMLVL</sequence>
<evidence type="ECO:0000313" key="3">
    <source>
        <dbReference type="Proteomes" id="UP000823388"/>
    </source>
</evidence>
<dbReference type="InterPro" id="IPR052035">
    <property type="entry name" value="ZnF_BED_domain_contain"/>
</dbReference>
<dbReference type="InterPro" id="IPR012337">
    <property type="entry name" value="RNaseH-like_sf"/>
</dbReference>
<dbReference type="SUPFAM" id="SSF53098">
    <property type="entry name" value="Ribonuclease H-like"/>
    <property type="match status" value="1"/>
</dbReference>
<name>A0A8T0U2B1_PANVG</name>
<dbReference type="Proteomes" id="UP000823388">
    <property type="component" value="Chromosome 4K"/>
</dbReference>
<comment type="caution">
    <text evidence="2">The sequence shown here is derived from an EMBL/GenBank/DDBJ whole genome shotgun (WGS) entry which is preliminary data.</text>
</comment>
<keyword evidence="1" id="KW-0472">Membrane</keyword>